<dbReference type="Proteomes" id="UP000789326">
    <property type="component" value="Unassembled WGS sequence"/>
</dbReference>
<evidence type="ECO:0000313" key="1">
    <source>
        <dbReference type="EMBL" id="CAH0169678.1"/>
    </source>
</evidence>
<organism evidence="1 2">
    <name type="scientific">Peribacillus simplex</name>
    <dbReference type="NCBI Taxonomy" id="1478"/>
    <lineage>
        <taxon>Bacteria</taxon>
        <taxon>Bacillati</taxon>
        <taxon>Bacillota</taxon>
        <taxon>Bacilli</taxon>
        <taxon>Bacillales</taxon>
        <taxon>Bacillaceae</taxon>
        <taxon>Peribacillus</taxon>
    </lineage>
</organism>
<proteinExistence type="predicted"/>
<accession>A0A9W4KX23</accession>
<reference evidence="1" key="1">
    <citation type="submission" date="2021-11" db="EMBL/GenBank/DDBJ databases">
        <authorList>
            <person name="Bulgarelli D."/>
        </authorList>
    </citation>
    <scope>NUCLEOTIDE SEQUENCE</scope>
    <source>
        <strain evidence="1">Bi133</strain>
    </source>
</reference>
<protein>
    <submittedName>
        <fullName evidence="1">Uncharacterized protein</fullName>
    </submittedName>
</protein>
<sequence>MINQDSKRNDYIETDVSKIGRDESIRVTLVEEGYTGEPCLRIQIRKHEGGRVYMGPEIPVEYAQNIIQSIRTLTNQEFR</sequence>
<gene>
    <name evidence="1" type="ORF">SRABI133_01153</name>
</gene>
<dbReference type="EMBL" id="CAKKMG010000009">
    <property type="protein sequence ID" value="CAH0169678.1"/>
    <property type="molecule type" value="Genomic_DNA"/>
</dbReference>
<dbReference type="AlphaFoldDB" id="A0A9W4KX23"/>
<dbReference type="RefSeq" id="WP_230301130.1">
    <property type="nucleotide sequence ID" value="NZ_CAKKMG010000009.1"/>
</dbReference>
<evidence type="ECO:0000313" key="2">
    <source>
        <dbReference type="Proteomes" id="UP000789326"/>
    </source>
</evidence>
<name>A0A9W4KX23_9BACI</name>
<comment type="caution">
    <text evidence="1">The sequence shown here is derived from an EMBL/GenBank/DDBJ whole genome shotgun (WGS) entry which is preliminary data.</text>
</comment>